<keyword evidence="2" id="KW-1185">Reference proteome</keyword>
<accession>A0A1Z4EDN6</accession>
<evidence type="ECO:0000313" key="2">
    <source>
        <dbReference type="Proteomes" id="UP000217736"/>
    </source>
</evidence>
<protein>
    <submittedName>
        <fullName evidence="1">Uncharacterized protein</fullName>
    </submittedName>
</protein>
<dbReference type="EMBL" id="AP018164">
    <property type="protein sequence ID" value="BAX91058.1"/>
    <property type="molecule type" value="Genomic_DNA"/>
</dbReference>
<dbReference type="OrthoDB" id="9799039at2"/>
<dbReference type="KEGG" id="mshg:MSG_00899"/>
<dbReference type="AlphaFoldDB" id="A0A1Z4EDN6"/>
<dbReference type="Proteomes" id="UP000217736">
    <property type="component" value="Chromosome"/>
</dbReference>
<name>A0A1Z4EDN6_9MYCO</name>
<evidence type="ECO:0000313" key="1">
    <source>
        <dbReference type="EMBL" id="BAX91058.1"/>
    </source>
</evidence>
<organism evidence="1 2">
    <name type="scientific">Mycobacterium shigaense</name>
    <dbReference type="NCBI Taxonomy" id="722731"/>
    <lineage>
        <taxon>Bacteria</taxon>
        <taxon>Bacillati</taxon>
        <taxon>Actinomycetota</taxon>
        <taxon>Actinomycetes</taxon>
        <taxon>Mycobacteriales</taxon>
        <taxon>Mycobacteriaceae</taxon>
        <taxon>Mycobacterium</taxon>
        <taxon>Mycobacterium simiae complex</taxon>
    </lineage>
</organism>
<reference evidence="2" key="1">
    <citation type="submission" date="2017-06" db="EMBL/GenBank/DDBJ databases">
        <title>Complete Genome Sequence of Mycobacterium shigaense.</title>
        <authorList>
            <person name="Fukano H."/>
            <person name="Yoshida M."/>
            <person name="Kazumi Y."/>
            <person name="Ogura Y."/>
            <person name="Mitarai S."/>
            <person name="Hayashi T."/>
            <person name="Hoshino Y."/>
        </authorList>
    </citation>
    <scope>NUCLEOTIDE SEQUENCE [LARGE SCALE GENOMIC DNA]</scope>
    <source>
        <strain evidence="2">UN-152</strain>
    </source>
</reference>
<sequence>MPKRADVIRKIEKAARGAELKFVQVREGANHTIFELDGVMIPIARHRELGQRYAETVYKQCETKLGGGWWR</sequence>
<gene>
    <name evidence="1" type="ORF">MSG_00899</name>
</gene>
<proteinExistence type="predicted"/>